<reference evidence="2 3" key="1">
    <citation type="submission" date="2020-07" db="EMBL/GenBank/DDBJ databases">
        <title>Sequencing the genomes of 1000 actinobacteria strains.</title>
        <authorList>
            <person name="Klenk H.-P."/>
        </authorList>
    </citation>
    <scope>NUCLEOTIDE SEQUENCE [LARGE SCALE GENOMIC DNA]</scope>
    <source>
        <strain evidence="2 3">DSM 102047</strain>
    </source>
</reference>
<name>A0A7Y9S8E8_9MICC</name>
<proteinExistence type="predicted"/>
<evidence type="ECO:0000313" key="2">
    <source>
        <dbReference type="EMBL" id="NYE95287.1"/>
    </source>
</evidence>
<dbReference type="EMBL" id="JACBYQ010000001">
    <property type="protein sequence ID" value="NYE95287.1"/>
    <property type="molecule type" value="Genomic_DNA"/>
</dbReference>
<evidence type="ECO:0000313" key="3">
    <source>
        <dbReference type="Proteomes" id="UP000521748"/>
    </source>
</evidence>
<dbReference type="AlphaFoldDB" id="A0A7Y9S8E8"/>
<feature type="transmembrane region" description="Helical" evidence="1">
    <location>
        <begin position="46"/>
        <end position="68"/>
    </location>
</feature>
<sequence>MAELQVGGGEIMTSNSLLLLVGGLTILSLSVYIIQREKESPKPGLNLRNILLVLANIVAVTMLLLSFFSNQIL</sequence>
<organism evidence="2 3">
    <name type="scientific">Psychromicrobium silvestre</name>
    <dbReference type="NCBI Taxonomy" id="1645614"/>
    <lineage>
        <taxon>Bacteria</taxon>
        <taxon>Bacillati</taxon>
        <taxon>Actinomycetota</taxon>
        <taxon>Actinomycetes</taxon>
        <taxon>Micrococcales</taxon>
        <taxon>Micrococcaceae</taxon>
        <taxon>Psychromicrobium</taxon>
    </lineage>
</organism>
<evidence type="ECO:0000256" key="1">
    <source>
        <dbReference type="SAM" id="Phobius"/>
    </source>
</evidence>
<protein>
    <submittedName>
        <fullName evidence="2">Uncharacterized protein</fullName>
    </submittedName>
</protein>
<gene>
    <name evidence="2" type="ORF">FHU41_001508</name>
</gene>
<keyword evidence="1" id="KW-0812">Transmembrane</keyword>
<dbReference type="Proteomes" id="UP000521748">
    <property type="component" value="Unassembled WGS sequence"/>
</dbReference>
<feature type="transmembrane region" description="Helical" evidence="1">
    <location>
        <begin position="16"/>
        <end position="34"/>
    </location>
</feature>
<accession>A0A7Y9S8E8</accession>
<comment type="caution">
    <text evidence="2">The sequence shown here is derived from an EMBL/GenBank/DDBJ whole genome shotgun (WGS) entry which is preliminary data.</text>
</comment>
<keyword evidence="1" id="KW-0472">Membrane</keyword>
<keyword evidence="1" id="KW-1133">Transmembrane helix</keyword>
<keyword evidence="3" id="KW-1185">Reference proteome</keyword>